<dbReference type="GO" id="GO:0019509">
    <property type="term" value="P:L-methionine salvage from methylthioadenosine"/>
    <property type="evidence" value="ECO:0007669"/>
    <property type="project" value="TreeGrafter"/>
</dbReference>
<organism evidence="4 5">
    <name type="scientific">Punctularia strigosozonata (strain HHB-11173)</name>
    <name type="common">White-rot fungus</name>
    <dbReference type="NCBI Taxonomy" id="741275"/>
    <lineage>
        <taxon>Eukaryota</taxon>
        <taxon>Fungi</taxon>
        <taxon>Dikarya</taxon>
        <taxon>Basidiomycota</taxon>
        <taxon>Agaricomycotina</taxon>
        <taxon>Agaricomycetes</taxon>
        <taxon>Corticiales</taxon>
        <taxon>Punctulariaceae</taxon>
        <taxon>Punctularia</taxon>
    </lineage>
</organism>
<evidence type="ECO:0000256" key="3">
    <source>
        <dbReference type="SAM" id="MobiDB-lite"/>
    </source>
</evidence>
<dbReference type="EMBL" id="JH687555">
    <property type="protein sequence ID" value="EIN04274.1"/>
    <property type="molecule type" value="Genomic_DNA"/>
</dbReference>
<evidence type="ECO:0000313" key="5">
    <source>
        <dbReference type="Proteomes" id="UP000054196"/>
    </source>
</evidence>
<evidence type="ECO:0000313" key="4">
    <source>
        <dbReference type="EMBL" id="EIN04274.1"/>
    </source>
</evidence>
<dbReference type="GO" id="GO:0009116">
    <property type="term" value="P:nucleoside metabolic process"/>
    <property type="evidence" value="ECO:0007669"/>
    <property type="project" value="InterPro"/>
</dbReference>
<proteinExistence type="predicted"/>
<sequence>EGRGVQLHSKKTIVCTQFWTRAERILYRVWGCNVMNVGAAPEVKLAREAEATYVCINFSGTDVSTQIRSDRQGDRHSSIVHRSGSSNEEDWQQLAYVLPAKGSFLASCRG</sequence>
<dbReference type="RefSeq" id="XP_007388417.1">
    <property type="nucleotide sequence ID" value="XM_007388355.1"/>
</dbReference>
<dbReference type="SUPFAM" id="SSF53167">
    <property type="entry name" value="Purine and uridine phosphorylases"/>
    <property type="match status" value="1"/>
</dbReference>
<dbReference type="PANTHER" id="PTHR42679:SF2">
    <property type="entry name" value="S-METHYL-5'-THIOADENOSINE PHOSPHORYLASE"/>
    <property type="match status" value="1"/>
</dbReference>
<dbReference type="KEGG" id="psq:PUNSTDRAFT_76543"/>
<dbReference type="GO" id="GO:0005829">
    <property type="term" value="C:cytosol"/>
    <property type="evidence" value="ECO:0007669"/>
    <property type="project" value="TreeGrafter"/>
</dbReference>
<keyword evidence="1" id="KW-0328">Glycosyltransferase</keyword>
<name>R7S361_PUNST</name>
<dbReference type="InterPro" id="IPR010044">
    <property type="entry name" value="MTAP"/>
</dbReference>
<keyword evidence="2" id="KW-0808">Transferase</keyword>
<keyword evidence="5" id="KW-1185">Reference proteome</keyword>
<protein>
    <submittedName>
        <fullName evidence="4">Uncharacterized protein</fullName>
    </submittedName>
</protein>
<dbReference type="Proteomes" id="UP000054196">
    <property type="component" value="Unassembled WGS sequence"/>
</dbReference>
<dbReference type="GeneID" id="18885658"/>
<feature type="region of interest" description="Disordered" evidence="3">
    <location>
        <begin position="67"/>
        <end position="86"/>
    </location>
</feature>
<dbReference type="PANTHER" id="PTHR42679">
    <property type="entry name" value="S-METHYL-5'-THIOADENOSINE PHOSPHORYLASE"/>
    <property type="match status" value="1"/>
</dbReference>
<feature type="non-terminal residue" evidence="4">
    <location>
        <position position="1"/>
    </location>
</feature>
<dbReference type="OrthoDB" id="431409at2759"/>
<accession>R7S361</accession>
<feature type="compositionally biased region" description="Basic and acidic residues" evidence="3">
    <location>
        <begin position="68"/>
        <end position="77"/>
    </location>
</feature>
<dbReference type="AlphaFoldDB" id="R7S361"/>
<reference evidence="5" key="1">
    <citation type="journal article" date="2012" name="Science">
        <title>The Paleozoic origin of enzymatic lignin decomposition reconstructed from 31 fungal genomes.</title>
        <authorList>
            <person name="Floudas D."/>
            <person name="Binder M."/>
            <person name="Riley R."/>
            <person name="Barry K."/>
            <person name="Blanchette R.A."/>
            <person name="Henrissat B."/>
            <person name="Martinez A.T."/>
            <person name="Otillar R."/>
            <person name="Spatafora J.W."/>
            <person name="Yadav J.S."/>
            <person name="Aerts A."/>
            <person name="Benoit I."/>
            <person name="Boyd A."/>
            <person name="Carlson A."/>
            <person name="Copeland A."/>
            <person name="Coutinho P.M."/>
            <person name="de Vries R.P."/>
            <person name="Ferreira P."/>
            <person name="Findley K."/>
            <person name="Foster B."/>
            <person name="Gaskell J."/>
            <person name="Glotzer D."/>
            <person name="Gorecki P."/>
            <person name="Heitman J."/>
            <person name="Hesse C."/>
            <person name="Hori C."/>
            <person name="Igarashi K."/>
            <person name="Jurgens J.A."/>
            <person name="Kallen N."/>
            <person name="Kersten P."/>
            <person name="Kohler A."/>
            <person name="Kuees U."/>
            <person name="Kumar T.K.A."/>
            <person name="Kuo A."/>
            <person name="LaButti K."/>
            <person name="Larrondo L.F."/>
            <person name="Lindquist E."/>
            <person name="Ling A."/>
            <person name="Lombard V."/>
            <person name="Lucas S."/>
            <person name="Lundell T."/>
            <person name="Martin R."/>
            <person name="McLaughlin D.J."/>
            <person name="Morgenstern I."/>
            <person name="Morin E."/>
            <person name="Murat C."/>
            <person name="Nagy L.G."/>
            <person name="Nolan M."/>
            <person name="Ohm R.A."/>
            <person name="Patyshakuliyeva A."/>
            <person name="Rokas A."/>
            <person name="Ruiz-Duenas F.J."/>
            <person name="Sabat G."/>
            <person name="Salamov A."/>
            <person name="Samejima M."/>
            <person name="Schmutz J."/>
            <person name="Slot J.C."/>
            <person name="St John F."/>
            <person name="Stenlid J."/>
            <person name="Sun H."/>
            <person name="Sun S."/>
            <person name="Syed K."/>
            <person name="Tsang A."/>
            <person name="Wiebenga A."/>
            <person name="Young D."/>
            <person name="Pisabarro A."/>
            <person name="Eastwood D.C."/>
            <person name="Martin F."/>
            <person name="Cullen D."/>
            <person name="Grigoriev I.V."/>
            <person name="Hibbett D.S."/>
        </authorList>
    </citation>
    <scope>NUCLEOTIDE SEQUENCE [LARGE SCALE GENOMIC DNA]</scope>
    <source>
        <strain evidence="5">HHB-11173 SS5</strain>
    </source>
</reference>
<evidence type="ECO:0000256" key="2">
    <source>
        <dbReference type="ARBA" id="ARBA00022679"/>
    </source>
</evidence>
<gene>
    <name evidence="4" type="ORF">PUNSTDRAFT_76543</name>
</gene>
<dbReference type="HOGENOM" id="CLU_2177123_0_0_1"/>
<evidence type="ECO:0000256" key="1">
    <source>
        <dbReference type="ARBA" id="ARBA00022676"/>
    </source>
</evidence>
<dbReference type="Gene3D" id="3.40.50.1580">
    <property type="entry name" value="Nucleoside phosphorylase domain"/>
    <property type="match status" value="1"/>
</dbReference>
<dbReference type="InterPro" id="IPR035994">
    <property type="entry name" value="Nucleoside_phosphorylase_sf"/>
</dbReference>
<dbReference type="GO" id="GO:0017061">
    <property type="term" value="F:S-methyl-5-thioadenosine phosphorylase activity"/>
    <property type="evidence" value="ECO:0007669"/>
    <property type="project" value="InterPro"/>
</dbReference>